<gene>
    <name evidence="1" type="ORF">AYBTSS11_LOCUS16453</name>
</gene>
<evidence type="ECO:0000313" key="1">
    <source>
        <dbReference type="EMBL" id="CAJ1956052.1"/>
    </source>
</evidence>
<sequence length="63" mass="7060">MACIPPKKAWPATSFNPKTTPNHHLTMSPSLTCTHDEVLILTFPLGKFVNQEQLDYRGGVLHE</sequence>
<organism evidence="1 2">
    <name type="scientific">Sphenostylis stenocarpa</name>
    <dbReference type="NCBI Taxonomy" id="92480"/>
    <lineage>
        <taxon>Eukaryota</taxon>
        <taxon>Viridiplantae</taxon>
        <taxon>Streptophyta</taxon>
        <taxon>Embryophyta</taxon>
        <taxon>Tracheophyta</taxon>
        <taxon>Spermatophyta</taxon>
        <taxon>Magnoliopsida</taxon>
        <taxon>eudicotyledons</taxon>
        <taxon>Gunneridae</taxon>
        <taxon>Pentapetalae</taxon>
        <taxon>rosids</taxon>
        <taxon>fabids</taxon>
        <taxon>Fabales</taxon>
        <taxon>Fabaceae</taxon>
        <taxon>Papilionoideae</taxon>
        <taxon>50 kb inversion clade</taxon>
        <taxon>NPAAA clade</taxon>
        <taxon>indigoferoid/millettioid clade</taxon>
        <taxon>Phaseoleae</taxon>
        <taxon>Sphenostylis</taxon>
    </lineage>
</organism>
<dbReference type="EMBL" id="OY731402">
    <property type="protein sequence ID" value="CAJ1956052.1"/>
    <property type="molecule type" value="Genomic_DNA"/>
</dbReference>
<name>A0AA86SEV2_9FABA</name>
<dbReference type="Proteomes" id="UP001189624">
    <property type="component" value="Chromosome 5"/>
</dbReference>
<accession>A0AA86SEV2</accession>
<dbReference type="AlphaFoldDB" id="A0AA86SEV2"/>
<reference evidence="1" key="1">
    <citation type="submission" date="2023-10" db="EMBL/GenBank/DDBJ databases">
        <authorList>
            <person name="Domelevo Entfellner J.-B."/>
        </authorList>
    </citation>
    <scope>NUCLEOTIDE SEQUENCE</scope>
</reference>
<evidence type="ECO:0000313" key="2">
    <source>
        <dbReference type="Proteomes" id="UP001189624"/>
    </source>
</evidence>
<protein>
    <submittedName>
        <fullName evidence="1">Uncharacterized protein</fullName>
    </submittedName>
</protein>
<keyword evidence="2" id="KW-1185">Reference proteome</keyword>
<dbReference type="Gramene" id="rna-AYBTSS11_LOCUS16453">
    <property type="protein sequence ID" value="CAJ1956052.1"/>
    <property type="gene ID" value="gene-AYBTSS11_LOCUS16453"/>
</dbReference>
<proteinExistence type="predicted"/>